<accession>A0ACC2NBZ5</accession>
<dbReference type="EMBL" id="CM056744">
    <property type="protein sequence ID" value="KAJ8668675.1"/>
    <property type="molecule type" value="Genomic_DNA"/>
</dbReference>
<gene>
    <name evidence="1" type="ORF">QAD02_010338</name>
</gene>
<dbReference type="Proteomes" id="UP001239111">
    <property type="component" value="Chromosome 4"/>
</dbReference>
<organism evidence="1 2">
    <name type="scientific">Eretmocerus hayati</name>
    <dbReference type="NCBI Taxonomy" id="131215"/>
    <lineage>
        <taxon>Eukaryota</taxon>
        <taxon>Metazoa</taxon>
        <taxon>Ecdysozoa</taxon>
        <taxon>Arthropoda</taxon>
        <taxon>Hexapoda</taxon>
        <taxon>Insecta</taxon>
        <taxon>Pterygota</taxon>
        <taxon>Neoptera</taxon>
        <taxon>Endopterygota</taxon>
        <taxon>Hymenoptera</taxon>
        <taxon>Apocrita</taxon>
        <taxon>Proctotrupomorpha</taxon>
        <taxon>Chalcidoidea</taxon>
        <taxon>Aphelinidae</taxon>
        <taxon>Aphelininae</taxon>
        <taxon>Eretmocerus</taxon>
    </lineage>
</organism>
<protein>
    <submittedName>
        <fullName evidence="1">Uncharacterized protein</fullName>
    </submittedName>
</protein>
<evidence type="ECO:0000313" key="2">
    <source>
        <dbReference type="Proteomes" id="UP001239111"/>
    </source>
</evidence>
<sequence length="242" mass="27179">MTSPIAEGAQFLISYFSQVTRHRNRITYDHASRSASKYKNSLGLPCPQLALHSAHTIFDLKMQAKAVSLLVTICSILVVAKGHHDAVTTDGWKEKRSTNLWDLGYHAPYAPEFYTAAVHTNTFITKEVPVPEPIPVPIEKHIVHKVAVPVPEPYPVEVTRTIPVPVERPVPYAVPVYKHVYHQPYNVQVSRPLIGLSLIRNNVVAPQPSYYSGSSSWPSLYAKSYGRSYGRSFGLSYRYNSY</sequence>
<comment type="caution">
    <text evidence="1">The sequence shown here is derived from an EMBL/GenBank/DDBJ whole genome shotgun (WGS) entry which is preliminary data.</text>
</comment>
<proteinExistence type="predicted"/>
<keyword evidence="2" id="KW-1185">Reference proteome</keyword>
<evidence type="ECO:0000313" key="1">
    <source>
        <dbReference type="EMBL" id="KAJ8668675.1"/>
    </source>
</evidence>
<reference evidence="1" key="1">
    <citation type="submission" date="2023-04" db="EMBL/GenBank/DDBJ databases">
        <title>A chromosome-level genome assembly of the parasitoid wasp Eretmocerus hayati.</title>
        <authorList>
            <person name="Zhong Y."/>
            <person name="Liu S."/>
            <person name="Liu Y."/>
        </authorList>
    </citation>
    <scope>NUCLEOTIDE SEQUENCE</scope>
    <source>
        <strain evidence="1">ZJU_SS_LIU_2023</strain>
    </source>
</reference>
<name>A0ACC2NBZ5_9HYME</name>